<reference evidence="3 4" key="1">
    <citation type="journal article" date="2024" name="Nat. Commun.">
        <title>Phylogenomics reveals the evolutionary origins of lichenization in chlorophyte algae.</title>
        <authorList>
            <person name="Puginier C."/>
            <person name="Libourel C."/>
            <person name="Otte J."/>
            <person name="Skaloud P."/>
            <person name="Haon M."/>
            <person name="Grisel S."/>
            <person name="Petersen M."/>
            <person name="Berrin J.G."/>
            <person name="Delaux P.M."/>
            <person name="Dal Grande F."/>
            <person name="Keller J."/>
        </authorList>
    </citation>
    <scope>NUCLEOTIDE SEQUENCE [LARGE SCALE GENOMIC DNA]</scope>
    <source>
        <strain evidence="3 4">SAG 2043</strain>
    </source>
</reference>
<evidence type="ECO:0000313" key="4">
    <source>
        <dbReference type="Proteomes" id="UP001489004"/>
    </source>
</evidence>
<gene>
    <name evidence="3" type="ORF">WJX72_002705</name>
</gene>
<dbReference type="EMBL" id="JALJOR010000003">
    <property type="protein sequence ID" value="KAK9819815.1"/>
    <property type="molecule type" value="Genomic_DNA"/>
</dbReference>
<keyword evidence="4" id="KW-1185">Reference proteome</keyword>
<dbReference type="PANTHER" id="PTHR24320">
    <property type="entry name" value="RETINOL DEHYDROGENASE"/>
    <property type="match status" value="1"/>
</dbReference>
<comment type="similarity">
    <text evidence="1">Belongs to the short-chain dehydrogenases/reductases (SDR) family.</text>
</comment>
<protein>
    <submittedName>
        <fullName evidence="3">Uncharacterized protein</fullName>
    </submittedName>
</protein>
<dbReference type="InterPro" id="IPR036291">
    <property type="entry name" value="NAD(P)-bd_dom_sf"/>
</dbReference>
<proteinExistence type="inferred from homology"/>
<sequence length="396" mass="43799">MSWGQSDPCQEVLADGNLLREILPHRRSLKEVLTHPMFLANAASYVLEIRNLTLDGDWLAQLADRPGSGRPDREGFHGDRVIIATRNVERGTRAAQAIMHEVKAKGKRGRAEFMRLELSSLRSVHDFAEAFLARGLPLHRLINNAGLFLPPDKMTGDGMEVTLQVNYFAHVYLSQLLLPSLAADGASRILWVSSPAEAAAPAVVDWDNLVGKGYRSDFTTYARSKAYILMAAREMEKRLPGTGIDVYAVQPGLARTGLFGKMDLRKFDSIAMYVAGLIFGQPDFLGAIPTIYTASTPEEELTGKGGLFLYGPPYKHMWPGVFYITSFILNTYQGKAENPLVYDDEQCKRLYDASLQILSEKTGQRLQLESPKPTRLPAGVAGARFPLTGLVPMPMK</sequence>
<dbReference type="Proteomes" id="UP001489004">
    <property type="component" value="Unassembled WGS sequence"/>
</dbReference>
<accession>A0AAW1QEF2</accession>
<dbReference type="Gene3D" id="3.40.50.720">
    <property type="entry name" value="NAD(P)-binding Rossmann-like Domain"/>
    <property type="match status" value="1"/>
</dbReference>
<name>A0AAW1QEF2_9CHLO</name>
<dbReference type="AlphaFoldDB" id="A0AAW1QEF2"/>
<keyword evidence="2" id="KW-0560">Oxidoreductase</keyword>
<dbReference type="Pfam" id="PF00106">
    <property type="entry name" value="adh_short"/>
    <property type="match status" value="1"/>
</dbReference>
<comment type="caution">
    <text evidence="3">The sequence shown here is derived from an EMBL/GenBank/DDBJ whole genome shotgun (WGS) entry which is preliminary data.</text>
</comment>
<evidence type="ECO:0000256" key="2">
    <source>
        <dbReference type="ARBA" id="ARBA00023002"/>
    </source>
</evidence>
<dbReference type="InterPro" id="IPR002347">
    <property type="entry name" value="SDR_fam"/>
</dbReference>
<dbReference type="PANTHER" id="PTHR24320:SF148">
    <property type="entry name" value="NAD(P)-BINDING ROSSMANN-FOLD SUPERFAMILY PROTEIN"/>
    <property type="match status" value="1"/>
</dbReference>
<dbReference type="GO" id="GO:0016491">
    <property type="term" value="F:oxidoreductase activity"/>
    <property type="evidence" value="ECO:0007669"/>
    <property type="project" value="UniProtKB-KW"/>
</dbReference>
<evidence type="ECO:0000313" key="3">
    <source>
        <dbReference type="EMBL" id="KAK9819815.1"/>
    </source>
</evidence>
<evidence type="ECO:0000256" key="1">
    <source>
        <dbReference type="ARBA" id="ARBA00006484"/>
    </source>
</evidence>
<organism evidence="3 4">
    <name type="scientific">[Myrmecia] bisecta</name>
    <dbReference type="NCBI Taxonomy" id="41462"/>
    <lineage>
        <taxon>Eukaryota</taxon>
        <taxon>Viridiplantae</taxon>
        <taxon>Chlorophyta</taxon>
        <taxon>core chlorophytes</taxon>
        <taxon>Trebouxiophyceae</taxon>
        <taxon>Trebouxiales</taxon>
        <taxon>Trebouxiaceae</taxon>
        <taxon>Myrmecia</taxon>
    </lineage>
</organism>
<dbReference type="SUPFAM" id="SSF51735">
    <property type="entry name" value="NAD(P)-binding Rossmann-fold domains"/>
    <property type="match status" value="1"/>
</dbReference>